<dbReference type="RefSeq" id="WP_253565269.1">
    <property type="nucleotide sequence ID" value="NZ_JAMZEK010000001.1"/>
</dbReference>
<comment type="caution">
    <text evidence="1">The sequence shown here is derived from an EMBL/GenBank/DDBJ whole genome shotgun (WGS) entry which is preliminary data.</text>
</comment>
<sequence>MRHLRILWLGAAVMLTACQRPGDAPAGPQQASLLPPDQASAHVIAAAPPAAHTAASVAGSLPAPLAPIRAVGTDEAIKPFDFAGTSGGIGPAVCRFDGLQLPPGTKVYAAGGYGGAAQAFQIDQSGHQATRMDVAVNQPSAPVVLMLGSYEPTVWNVGWSPGTRILAVLVSGYHRQVINGLPSGVPRIVSTRDNHGACPSFSLSGDRLDSLNSAARLVFGRNVDMVFPARSGKVLVSESGAEAGRWVTDRAAQAAESFRLADAPLAGEAGLEEAVRKGYLREATPADVRDWQMAAAAARGPGDVPPVYGGTKPRPIGMYHAYVVLKPFTLPAGLYGAHSATFFVPKGLPRPKGTLGHSTLYDFNTLSCAGVACWH</sequence>
<organism evidence="1 2">
    <name type="scientific">Dyella lutea</name>
    <dbReference type="NCBI Taxonomy" id="2950441"/>
    <lineage>
        <taxon>Bacteria</taxon>
        <taxon>Pseudomonadati</taxon>
        <taxon>Pseudomonadota</taxon>
        <taxon>Gammaproteobacteria</taxon>
        <taxon>Lysobacterales</taxon>
        <taxon>Rhodanobacteraceae</taxon>
        <taxon>Dyella</taxon>
    </lineage>
</organism>
<keyword evidence="2" id="KW-1185">Reference proteome</keyword>
<protein>
    <submittedName>
        <fullName evidence="1">Uncharacterized protein</fullName>
    </submittedName>
</protein>
<name>A0ABT1FBU7_9GAMM</name>
<gene>
    <name evidence="1" type="ORF">NC595_05470</name>
</gene>
<evidence type="ECO:0000313" key="1">
    <source>
        <dbReference type="EMBL" id="MCP1373503.1"/>
    </source>
</evidence>
<reference evidence="1 2" key="1">
    <citation type="submission" date="2022-06" db="EMBL/GenBank/DDBJ databases">
        <title>Dyella sp. Sa strain:Sa Genome sequencing.</title>
        <authorList>
            <person name="Park S."/>
        </authorList>
    </citation>
    <scope>NUCLEOTIDE SEQUENCE [LARGE SCALE GENOMIC DNA]</scope>
    <source>
        <strain evidence="1 2">Sa</strain>
    </source>
</reference>
<dbReference type="EMBL" id="JAMZEK010000001">
    <property type="protein sequence ID" value="MCP1373503.1"/>
    <property type="molecule type" value="Genomic_DNA"/>
</dbReference>
<accession>A0ABT1FBU7</accession>
<evidence type="ECO:0000313" key="2">
    <source>
        <dbReference type="Proteomes" id="UP001204615"/>
    </source>
</evidence>
<proteinExistence type="predicted"/>
<dbReference type="PROSITE" id="PS51257">
    <property type="entry name" value="PROKAR_LIPOPROTEIN"/>
    <property type="match status" value="1"/>
</dbReference>
<dbReference type="Proteomes" id="UP001204615">
    <property type="component" value="Unassembled WGS sequence"/>
</dbReference>